<reference evidence="6" key="2">
    <citation type="submission" date="2023-04" db="EMBL/GenBank/DDBJ databases">
        <authorList>
            <person name="Beletskiy A.V."/>
            <person name="Mardanov A.V."/>
            <person name="Ravin N.V."/>
        </authorList>
    </citation>
    <scope>NUCLEOTIDE SEQUENCE</scope>
    <source>
        <strain evidence="6">GKL-01</strain>
    </source>
</reference>
<dbReference type="Gene3D" id="1.10.287.470">
    <property type="entry name" value="Helix hairpin bin"/>
    <property type="match status" value="1"/>
</dbReference>
<evidence type="ECO:0000256" key="3">
    <source>
        <dbReference type="SAM" id="MobiDB-lite"/>
    </source>
</evidence>
<dbReference type="Pfam" id="PF25954">
    <property type="entry name" value="Beta-barrel_RND_2"/>
    <property type="match status" value="1"/>
</dbReference>
<dbReference type="EMBL" id="CP124755">
    <property type="protein sequence ID" value="WGZ89782.1"/>
    <property type="molecule type" value="Genomic_DNA"/>
</dbReference>
<feature type="domain" description="CusB-like beta-barrel" evidence="4">
    <location>
        <begin position="234"/>
        <end position="301"/>
    </location>
</feature>
<feature type="domain" description="YknX-like C-terminal permuted SH3-like" evidence="5">
    <location>
        <begin position="307"/>
        <end position="375"/>
    </location>
</feature>
<dbReference type="Gene3D" id="2.40.50.100">
    <property type="match status" value="1"/>
</dbReference>
<sequence length="397" mass="41834">MNNKRSKSIIPKLIIALLVIAGIAAALYFSGVIKPKTTVKSPFVSTATTLTAEKAALTVTTITPQIEKWDTQISATGALAPWQEAIVSSEIGGVRVTELLVDIGSYVKQGQVLARLSKDAILADIAQSQAAIAQAKANLADAKNNVARADRLKASGALPMQQIEQMYTSAAVAEANLNAAQAGLESQQIRLKHTTITAVDSGIITSRTATLGAVVQTGSEMFRLLRQGRVEWLADVPAQYLSSLQVGQSATVLLPTGATVNGTIRKIAPSLNSNTRTNTVYVALPTDSPARPGMFAQGQIQIGEAQALTIPQSALVLRDGNSYVFEVGDNNIVQQRLVKTGRRQDDRVEIMDGIQPSAKLVATGGAFLNEGDKVQLASANPTPPASVTTTTTIEAKP</sequence>
<dbReference type="PANTHER" id="PTHR30469">
    <property type="entry name" value="MULTIDRUG RESISTANCE PROTEIN MDTA"/>
    <property type="match status" value="1"/>
</dbReference>
<dbReference type="InterPro" id="IPR058792">
    <property type="entry name" value="Beta-barrel_RND_2"/>
</dbReference>
<proteinExistence type="inferred from homology"/>
<evidence type="ECO:0000259" key="5">
    <source>
        <dbReference type="Pfam" id="PF25989"/>
    </source>
</evidence>
<dbReference type="KEGG" id="tdu:QJT80_09740"/>
<dbReference type="AlphaFoldDB" id="A0AA95H1X4"/>
<dbReference type="Gene3D" id="2.40.420.20">
    <property type="match status" value="1"/>
</dbReference>
<reference evidence="6" key="1">
    <citation type="journal article" date="2023" name="Int. J. Mol. Sci.">
        <title>Metagenomics Revealed a New Genus 'Candidatus Thiocaldithrix dubininis' gen. nov., sp. nov. and a New Species 'Candidatus Thiothrix putei' sp. nov. in the Family Thiotrichaceae, Some Members of Which Have Traits of Both Na+- and H+-Motive Energetics.</title>
        <authorList>
            <person name="Ravin N.V."/>
            <person name="Muntyan M.S."/>
            <person name="Smolyakov D.D."/>
            <person name="Rudenko T.S."/>
            <person name="Beletsky A.V."/>
            <person name="Mardanov A.V."/>
            <person name="Grabovich M.Y."/>
        </authorList>
    </citation>
    <scope>NUCLEOTIDE SEQUENCE</scope>
    <source>
        <strain evidence="6">GKL-01</strain>
    </source>
</reference>
<evidence type="ECO:0000256" key="2">
    <source>
        <dbReference type="SAM" id="Coils"/>
    </source>
</evidence>
<evidence type="ECO:0000256" key="1">
    <source>
        <dbReference type="ARBA" id="ARBA00009477"/>
    </source>
</evidence>
<gene>
    <name evidence="6" type="ORF">QJT80_09740</name>
</gene>
<dbReference type="Pfam" id="PF25989">
    <property type="entry name" value="YknX_C"/>
    <property type="match status" value="1"/>
</dbReference>
<evidence type="ECO:0000313" key="6">
    <source>
        <dbReference type="EMBL" id="WGZ89782.1"/>
    </source>
</evidence>
<dbReference type="GO" id="GO:0015562">
    <property type="term" value="F:efflux transmembrane transporter activity"/>
    <property type="evidence" value="ECO:0007669"/>
    <property type="project" value="TreeGrafter"/>
</dbReference>
<dbReference type="GO" id="GO:1990281">
    <property type="term" value="C:efflux pump complex"/>
    <property type="evidence" value="ECO:0007669"/>
    <property type="project" value="TreeGrafter"/>
</dbReference>
<evidence type="ECO:0000259" key="4">
    <source>
        <dbReference type="Pfam" id="PF25954"/>
    </source>
</evidence>
<dbReference type="InterPro" id="IPR006143">
    <property type="entry name" value="RND_pump_MFP"/>
</dbReference>
<dbReference type="Proteomes" id="UP001300672">
    <property type="component" value="Chromosome"/>
</dbReference>
<comment type="similarity">
    <text evidence="1">Belongs to the membrane fusion protein (MFP) (TC 8.A.1) family.</text>
</comment>
<organism evidence="6">
    <name type="scientific">Candidatus Thiocaldithrix dubininis</name>
    <dbReference type="NCBI Taxonomy" id="3080823"/>
    <lineage>
        <taxon>Bacteria</taxon>
        <taxon>Pseudomonadati</taxon>
        <taxon>Pseudomonadota</taxon>
        <taxon>Gammaproteobacteria</taxon>
        <taxon>Thiotrichales</taxon>
        <taxon>Thiotrichaceae</taxon>
        <taxon>Candidatus Thiocaldithrix</taxon>
    </lineage>
</organism>
<dbReference type="SUPFAM" id="SSF111369">
    <property type="entry name" value="HlyD-like secretion proteins"/>
    <property type="match status" value="1"/>
</dbReference>
<dbReference type="Gene3D" id="2.40.30.170">
    <property type="match status" value="1"/>
</dbReference>
<name>A0AA95H1X4_9GAMM</name>
<protein>
    <submittedName>
        <fullName evidence="6">Efflux RND transporter periplasmic adaptor subunit</fullName>
    </submittedName>
</protein>
<feature type="region of interest" description="Disordered" evidence="3">
    <location>
        <begin position="376"/>
        <end position="397"/>
    </location>
</feature>
<dbReference type="PANTHER" id="PTHR30469:SF15">
    <property type="entry name" value="HLYD FAMILY OF SECRETION PROTEINS"/>
    <property type="match status" value="1"/>
</dbReference>
<feature type="coiled-coil region" evidence="2">
    <location>
        <begin position="125"/>
        <end position="152"/>
    </location>
</feature>
<dbReference type="NCBIfam" id="TIGR01730">
    <property type="entry name" value="RND_mfp"/>
    <property type="match status" value="1"/>
</dbReference>
<keyword evidence="2" id="KW-0175">Coiled coil</keyword>
<feature type="compositionally biased region" description="Low complexity" evidence="3">
    <location>
        <begin position="377"/>
        <end position="397"/>
    </location>
</feature>
<accession>A0AA95H1X4</accession>
<dbReference type="InterPro" id="IPR058637">
    <property type="entry name" value="YknX-like_C"/>
</dbReference>